<dbReference type="InterPro" id="IPR035965">
    <property type="entry name" value="PAS-like_dom_sf"/>
</dbReference>
<dbReference type="SMART" id="SM00091">
    <property type="entry name" value="PAS"/>
    <property type="match status" value="1"/>
</dbReference>
<gene>
    <name evidence="2" type="ORF">B1A_06724</name>
</gene>
<dbReference type="CDD" id="cd00130">
    <property type="entry name" value="PAS"/>
    <property type="match status" value="1"/>
</dbReference>
<accession>T1CMP9</accession>
<keyword evidence="2" id="KW-0418">Kinase</keyword>
<dbReference type="SUPFAM" id="SSF55785">
    <property type="entry name" value="PYP-like sensor domain (PAS domain)"/>
    <property type="match status" value="1"/>
</dbReference>
<organism evidence="2">
    <name type="scientific">mine drainage metagenome</name>
    <dbReference type="NCBI Taxonomy" id="410659"/>
    <lineage>
        <taxon>unclassified sequences</taxon>
        <taxon>metagenomes</taxon>
        <taxon>ecological metagenomes</taxon>
    </lineage>
</organism>
<reference evidence="2" key="2">
    <citation type="journal article" date="2014" name="ISME J.">
        <title>Microbial stratification in low pH oxic and suboxic macroscopic growths along an acid mine drainage.</title>
        <authorList>
            <person name="Mendez-Garcia C."/>
            <person name="Mesa V."/>
            <person name="Sprenger R.R."/>
            <person name="Richter M."/>
            <person name="Diez M.S."/>
            <person name="Solano J."/>
            <person name="Bargiela R."/>
            <person name="Golyshina O.V."/>
            <person name="Manteca A."/>
            <person name="Ramos J.L."/>
            <person name="Gallego J.R."/>
            <person name="Llorente I."/>
            <person name="Martins Dos Santos V.A."/>
            <person name="Jensen O.N."/>
            <person name="Pelaez A.I."/>
            <person name="Sanchez J."/>
            <person name="Ferrer M."/>
        </authorList>
    </citation>
    <scope>NUCLEOTIDE SEQUENCE</scope>
</reference>
<feature type="domain" description="PAS" evidence="1">
    <location>
        <begin position="5"/>
        <end position="58"/>
    </location>
</feature>
<comment type="caution">
    <text evidence="2">The sequence shown here is derived from an EMBL/GenBank/DDBJ whole genome shotgun (WGS) entry which is preliminary data.</text>
</comment>
<protein>
    <submittedName>
        <fullName evidence="2">PAS/PAC sensor signal transduction histidine kinase</fullName>
    </submittedName>
</protein>
<dbReference type="Pfam" id="PF13426">
    <property type="entry name" value="PAS_9"/>
    <property type="match status" value="1"/>
</dbReference>
<name>T1CMP9_9ZZZZ</name>
<dbReference type="NCBIfam" id="TIGR00229">
    <property type="entry name" value="sensory_box"/>
    <property type="match status" value="1"/>
</dbReference>
<dbReference type="Gene3D" id="3.30.450.20">
    <property type="entry name" value="PAS domain"/>
    <property type="match status" value="1"/>
</dbReference>
<dbReference type="InterPro" id="IPR000014">
    <property type="entry name" value="PAS"/>
</dbReference>
<keyword evidence="2" id="KW-0808">Transferase</keyword>
<evidence type="ECO:0000259" key="1">
    <source>
        <dbReference type="PROSITE" id="PS50112"/>
    </source>
</evidence>
<reference evidence="2" key="1">
    <citation type="submission" date="2013-08" db="EMBL/GenBank/DDBJ databases">
        <authorList>
            <person name="Mendez C."/>
            <person name="Richter M."/>
            <person name="Ferrer M."/>
            <person name="Sanchez J."/>
        </authorList>
    </citation>
    <scope>NUCLEOTIDE SEQUENCE</scope>
</reference>
<dbReference type="GO" id="GO:0016301">
    <property type="term" value="F:kinase activity"/>
    <property type="evidence" value="ECO:0007669"/>
    <property type="project" value="UniProtKB-KW"/>
</dbReference>
<sequence>MDSTSPQLAAAALETGPDAMLVVDSDWTIRVANRQVTAILGYASDEVLGRDIECLVPERFRERHIAHRNAYMTQMRVQSIGLDRDLYALRRDGTEVPIEIGLSPIENNGEVLAVVSIRDATYRRSVEAA</sequence>
<evidence type="ECO:0000313" key="2">
    <source>
        <dbReference type="EMBL" id="EQD69709.1"/>
    </source>
</evidence>
<dbReference type="AlphaFoldDB" id="T1CMP9"/>
<dbReference type="PROSITE" id="PS50112">
    <property type="entry name" value="PAS"/>
    <property type="match status" value="1"/>
</dbReference>
<feature type="non-terminal residue" evidence="2">
    <location>
        <position position="129"/>
    </location>
</feature>
<dbReference type="EMBL" id="AUZX01004878">
    <property type="protein sequence ID" value="EQD69709.1"/>
    <property type="molecule type" value="Genomic_DNA"/>
</dbReference>
<proteinExistence type="predicted"/>